<name>T0ZB81_9ZZZZ</name>
<evidence type="ECO:0000256" key="5">
    <source>
        <dbReference type="ARBA" id="ARBA00022898"/>
    </source>
</evidence>
<dbReference type="InterPro" id="IPR001926">
    <property type="entry name" value="TrpB-like_PALP"/>
</dbReference>
<accession>T0ZB81</accession>
<feature type="domain" description="CBS" evidence="7">
    <location>
        <begin position="261"/>
        <end position="308"/>
    </location>
</feature>
<dbReference type="InterPro" id="IPR000644">
    <property type="entry name" value="CBS_dom"/>
</dbReference>
<comment type="caution">
    <text evidence="8">The sequence shown here is derived from an EMBL/GenBank/DDBJ whole genome shotgun (WGS) entry which is preliminary data.</text>
</comment>
<evidence type="ECO:0000259" key="7">
    <source>
        <dbReference type="SMART" id="SM00116"/>
    </source>
</evidence>
<evidence type="ECO:0000256" key="1">
    <source>
        <dbReference type="ARBA" id="ARBA00001933"/>
    </source>
</evidence>
<keyword evidence="5" id="KW-0663">Pyridoxal phosphate</keyword>
<evidence type="ECO:0000256" key="2">
    <source>
        <dbReference type="ARBA" id="ARBA00007103"/>
    </source>
</evidence>
<keyword evidence="3" id="KW-0028">Amino-acid biosynthesis</keyword>
<dbReference type="InterPro" id="IPR036052">
    <property type="entry name" value="TrpB-like_PALP_sf"/>
</dbReference>
<keyword evidence="4" id="KW-0808">Transferase</keyword>
<feature type="domain" description="CBS" evidence="7">
    <location>
        <begin position="197"/>
        <end position="244"/>
    </location>
</feature>
<dbReference type="EMBL" id="AUZY01008637">
    <property type="protein sequence ID" value="EQD45261.1"/>
    <property type="molecule type" value="Genomic_DNA"/>
</dbReference>
<comment type="similarity">
    <text evidence="2">Belongs to the cysteine synthase/cystathionine beta-synthase family.</text>
</comment>
<dbReference type="SUPFAM" id="SSF53686">
    <property type="entry name" value="Tryptophan synthase beta subunit-like PLP-dependent enzymes"/>
    <property type="match status" value="1"/>
</dbReference>
<dbReference type="AlphaFoldDB" id="T0ZB81"/>
<evidence type="ECO:0000256" key="4">
    <source>
        <dbReference type="ARBA" id="ARBA00022679"/>
    </source>
</evidence>
<evidence type="ECO:0000313" key="8">
    <source>
        <dbReference type="EMBL" id="EQD45261.1"/>
    </source>
</evidence>
<dbReference type="Pfam" id="PF00571">
    <property type="entry name" value="CBS"/>
    <property type="match status" value="2"/>
</dbReference>
<dbReference type="InterPro" id="IPR050214">
    <property type="entry name" value="Cys_Synth/Cystath_Beta-Synth"/>
</dbReference>
<dbReference type="SUPFAM" id="SSF54631">
    <property type="entry name" value="CBS-domain pair"/>
    <property type="match status" value="1"/>
</dbReference>
<gene>
    <name evidence="8" type="ORF">B1B_13129</name>
</gene>
<dbReference type="Gene3D" id="3.40.50.1100">
    <property type="match status" value="1"/>
</dbReference>
<proteinExistence type="inferred from homology"/>
<keyword evidence="6" id="KW-0198">Cysteine biosynthesis</keyword>
<dbReference type="SMART" id="SM00116">
    <property type="entry name" value="CBS"/>
    <property type="match status" value="2"/>
</dbReference>
<dbReference type="PANTHER" id="PTHR10314">
    <property type="entry name" value="CYSTATHIONINE BETA-SYNTHASE"/>
    <property type="match status" value="1"/>
</dbReference>
<dbReference type="GO" id="GO:0016740">
    <property type="term" value="F:transferase activity"/>
    <property type="evidence" value="ECO:0007669"/>
    <property type="project" value="UniProtKB-KW"/>
</dbReference>
<organism evidence="8">
    <name type="scientific">mine drainage metagenome</name>
    <dbReference type="NCBI Taxonomy" id="410659"/>
    <lineage>
        <taxon>unclassified sequences</taxon>
        <taxon>metagenomes</taxon>
        <taxon>ecological metagenomes</taxon>
    </lineage>
</organism>
<dbReference type="InterPro" id="IPR046342">
    <property type="entry name" value="CBS_dom_sf"/>
</dbReference>
<comment type="cofactor">
    <cofactor evidence="1">
        <name>pyridoxal 5'-phosphate</name>
        <dbReference type="ChEBI" id="CHEBI:597326"/>
    </cofactor>
</comment>
<reference evidence="8" key="1">
    <citation type="submission" date="2013-08" db="EMBL/GenBank/DDBJ databases">
        <authorList>
            <person name="Mendez C."/>
            <person name="Richter M."/>
            <person name="Ferrer M."/>
            <person name="Sanchez J."/>
        </authorList>
    </citation>
    <scope>NUCLEOTIDE SEQUENCE</scope>
</reference>
<dbReference type="Pfam" id="PF00291">
    <property type="entry name" value="PALP"/>
    <property type="match status" value="1"/>
</dbReference>
<evidence type="ECO:0000256" key="3">
    <source>
        <dbReference type="ARBA" id="ARBA00022605"/>
    </source>
</evidence>
<dbReference type="Gene3D" id="3.10.580.10">
    <property type="entry name" value="CBS-domain"/>
    <property type="match status" value="1"/>
</dbReference>
<evidence type="ECO:0000256" key="6">
    <source>
        <dbReference type="ARBA" id="ARBA00023192"/>
    </source>
</evidence>
<reference evidence="8" key="2">
    <citation type="journal article" date="2014" name="ISME J.">
        <title>Microbial stratification in low pH oxic and suboxic macroscopic growths along an acid mine drainage.</title>
        <authorList>
            <person name="Mendez-Garcia C."/>
            <person name="Mesa V."/>
            <person name="Sprenger R.R."/>
            <person name="Richter M."/>
            <person name="Diez M.S."/>
            <person name="Solano J."/>
            <person name="Bargiela R."/>
            <person name="Golyshina O.V."/>
            <person name="Manteca A."/>
            <person name="Ramos J.L."/>
            <person name="Gallego J.R."/>
            <person name="Llorente I."/>
            <person name="Martins Dos Santos V.A."/>
            <person name="Jensen O.N."/>
            <person name="Pelaez A.I."/>
            <person name="Sanchez J."/>
            <person name="Ferrer M."/>
        </authorList>
    </citation>
    <scope>NUCLEOTIDE SEQUENCE</scope>
</reference>
<feature type="non-terminal residue" evidence="8">
    <location>
        <position position="1"/>
    </location>
</feature>
<protein>
    <submittedName>
        <fullName evidence="8">Cystathionine beta-synthase</fullName>
    </submittedName>
</protein>
<sequence length="316" mass="34018">NQYENPANPDAHYRTTGPEIDRDAGAALAAVVGTVGTGGTMSGVGRYFKEHRPEVRVIAVDPAGSVLGPYFRHRTLGAATPYLVEGIGEDMVPKSIQMQYLDDFVEVNDQESFQMARRLAREEGMFVGGSSGSAVAGALRWLAHRPIPEQSTVVVILPDSGDRYLSKFYSDDWMREKGLLDVGASARELLHRKTTATLVAADPTTVVRDALQLMRHHSVGALPVLSGFQNLGSVQEDEILRRGLADETTLLRTVQSILEAPFPEVSADAPVSEVLHRMKGSAALLVRDPVTGAVVGVLTRHDVVGFLSEQGGAHAV</sequence>
<dbReference type="GO" id="GO:0019344">
    <property type="term" value="P:cysteine biosynthetic process"/>
    <property type="evidence" value="ECO:0007669"/>
    <property type="project" value="UniProtKB-KW"/>
</dbReference>
<dbReference type="FunFam" id="3.40.50.1100:FF:000006">
    <property type="entry name" value="Cysteine synthase"/>
    <property type="match status" value="1"/>
</dbReference>